<proteinExistence type="predicted"/>
<dbReference type="Proteomes" id="UP000037594">
    <property type="component" value="Unassembled WGS sequence"/>
</dbReference>
<evidence type="ECO:0000313" key="2">
    <source>
        <dbReference type="Proteomes" id="UP000037594"/>
    </source>
</evidence>
<protein>
    <submittedName>
        <fullName evidence="1">Uncharacterized protein</fullName>
    </submittedName>
</protein>
<name>A0A0J8U401_9MYCO</name>
<organism evidence="1 2">
    <name type="scientific">Mycolicibacterium conceptionense</name>
    <dbReference type="NCBI Taxonomy" id="451644"/>
    <lineage>
        <taxon>Bacteria</taxon>
        <taxon>Bacillati</taxon>
        <taxon>Actinomycetota</taxon>
        <taxon>Actinomycetes</taxon>
        <taxon>Mycobacteriales</taxon>
        <taxon>Mycobacteriaceae</taxon>
        <taxon>Mycolicibacterium</taxon>
    </lineage>
</organism>
<comment type="caution">
    <text evidence="1">The sequence shown here is derived from an EMBL/GenBank/DDBJ whole genome shotgun (WGS) entry which is preliminary data.</text>
</comment>
<dbReference type="AlphaFoldDB" id="A0A0J8U401"/>
<dbReference type="EMBL" id="LFOD01000026">
    <property type="protein sequence ID" value="KMV15832.1"/>
    <property type="molecule type" value="Genomic_DNA"/>
</dbReference>
<accession>A0A0J8U401</accession>
<reference evidence="1 2" key="1">
    <citation type="submission" date="2015-06" db="EMBL/GenBank/DDBJ databases">
        <title>Genome sequence of Mycobacterium conceptionense strain MLE.</title>
        <authorList>
            <person name="Greninger A.L."/>
            <person name="Cunningham G."/>
            <person name="Chiu C.Y."/>
            <person name="Miller S."/>
        </authorList>
    </citation>
    <scope>NUCLEOTIDE SEQUENCE [LARGE SCALE GENOMIC DNA]</scope>
    <source>
        <strain evidence="1 2">MLE</strain>
    </source>
</reference>
<dbReference type="RefSeq" id="WP_048896277.1">
    <property type="nucleotide sequence ID" value="NZ_LFOD01000026.1"/>
</dbReference>
<dbReference type="PATRIC" id="fig|451644.5.peg.4818"/>
<gene>
    <name evidence="1" type="ORF">ACT17_23350</name>
</gene>
<evidence type="ECO:0000313" key="1">
    <source>
        <dbReference type="EMBL" id="KMV15832.1"/>
    </source>
</evidence>
<sequence>MTMIQATVQDEGSRWVRILKPVGQGVVSVGVQKTEARSVASAILEGVEGWAVNGQARTTTLPALMGGDILTITITRQGSIRLAYQLPDGEERYMHLAQAEAADVALALVELTE</sequence>